<accession>A0A2A4MRV8</accession>
<comment type="caution">
    <text evidence="1">The sequence shown here is derived from an EMBL/GenBank/DDBJ whole genome shotgun (WGS) entry which is preliminary data.</text>
</comment>
<evidence type="ECO:0008006" key="3">
    <source>
        <dbReference type="Google" id="ProtNLM"/>
    </source>
</evidence>
<dbReference type="InterPro" id="IPR023393">
    <property type="entry name" value="START-like_dom_sf"/>
</dbReference>
<evidence type="ECO:0000313" key="2">
    <source>
        <dbReference type="Proteomes" id="UP000218172"/>
    </source>
</evidence>
<name>A0A2A4MRV8_9GAMM</name>
<dbReference type="SUPFAM" id="SSF55961">
    <property type="entry name" value="Bet v1-like"/>
    <property type="match status" value="1"/>
</dbReference>
<sequence length="154" mass="17783">MISGFTLQHSIDSPMSSLWDYLVDFDHGHNWMPHVISLKRQDHGDLGRGSRLQATSTTGKLQDWRISYLDSGRSICLISKHLWADTAYTYSLSNTQSSQPLNQPQTSEIQLRLDCRTKGIVNLLRPFILWSLRRICQAQLANIQQHFQTFHKET</sequence>
<proteinExistence type="predicted"/>
<dbReference type="AlphaFoldDB" id="A0A2A4MRV8"/>
<evidence type="ECO:0000313" key="1">
    <source>
        <dbReference type="EMBL" id="PCH62989.1"/>
    </source>
</evidence>
<dbReference type="Proteomes" id="UP000218172">
    <property type="component" value="Unassembled WGS sequence"/>
</dbReference>
<organism evidence="1 2">
    <name type="scientific">SAR86 cluster bacterium</name>
    <dbReference type="NCBI Taxonomy" id="2030880"/>
    <lineage>
        <taxon>Bacteria</taxon>
        <taxon>Pseudomonadati</taxon>
        <taxon>Pseudomonadota</taxon>
        <taxon>Gammaproteobacteria</taxon>
        <taxon>SAR86 cluster</taxon>
    </lineage>
</organism>
<dbReference type="Gene3D" id="3.30.530.20">
    <property type="match status" value="1"/>
</dbReference>
<reference evidence="2" key="1">
    <citation type="submission" date="2017-08" db="EMBL/GenBank/DDBJ databases">
        <title>A dynamic microbial community with high functional redundancy inhabits the cold, oxic subseafloor aquifer.</title>
        <authorList>
            <person name="Tully B.J."/>
            <person name="Wheat C.G."/>
            <person name="Glazer B.T."/>
            <person name="Huber J.A."/>
        </authorList>
    </citation>
    <scope>NUCLEOTIDE SEQUENCE [LARGE SCALE GENOMIC DNA]</scope>
</reference>
<dbReference type="EMBL" id="NVQR01000029">
    <property type="protein sequence ID" value="PCH62989.1"/>
    <property type="molecule type" value="Genomic_DNA"/>
</dbReference>
<protein>
    <recommendedName>
        <fullName evidence="3">Polyketide cyclase</fullName>
    </recommendedName>
</protein>
<gene>
    <name evidence="1" type="ORF">COC19_01945</name>
</gene>